<keyword evidence="2" id="KW-0812">Transmembrane</keyword>
<feature type="domain" description="J" evidence="3">
    <location>
        <begin position="34"/>
        <end position="99"/>
    </location>
</feature>
<dbReference type="AlphaFoldDB" id="A0AA36F482"/>
<dbReference type="PANTHER" id="PTHR44825:SF1">
    <property type="entry name" value="DNAJ HOMOLOG SUBFAMILY C MEMBER 4"/>
    <property type="match status" value="1"/>
</dbReference>
<organism evidence="4 5">
    <name type="scientific">Octopus vulgaris</name>
    <name type="common">Common octopus</name>
    <dbReference type="NCBI Taxonomy" id="6645"/>
    <lineage>
        <taxon>Eukaryota</taxon>
        <taxon>Metazoa</taxon>
        <taxon>Spiralia</taxon>
        <taxon>Lophotrochozoa</taxon>
        <taxon>Mollusca</taxon>
        <taxon>Cephalopoda</taxon>
        <taxon>Coleoidea</taxon>
        <taxon>Octopodiformes</taxon>
        <taxon>Octopoda</taxon>
        <taxon>Incirrata</taxon>
        <taxon>Octopodidae</taxon>
        <taxon>Octopus</taxon>
    </lineage>
</organism>
<evidence type="ECO:0000313" key="5">
    <source>
        <dbReference type="Proteomes" id="UP001162480"/>
    </source>
</evidence>
<keyword evidence="2" id="KW-1133">Transmembrane helix</keyword>
<protein>
    <recommendedName>
        <fullName evidence="3">J domain-containing protein</fullName>
    </recommendedName>
</protein>
<accession>A0AA36F482</accession>
<dbReference type="InterPro" id="IPR001623">
    <property type="entry name" value="DnaJ_domain"/>
</dbReference>
<dbReference type="PRINTS" id="PR00625">
    <property type="entry name" value="JDOMAIN"/>
</dbReference>
<feature type="compositionally biased region" description="Basic and acidic residues" evidence="1">
    <location>
        <begin position="261"/>
        <end position="274"/>
    </location>
</feature>
<dbReference type="Proteomes" id="UP001162480">
    <property type="component" value="Chromosome 6"/>
</dbReference>
<dbReference type="SMART" id="SM00271">
    <property type="entry name" value="DnaJ"/>
    <property type="match status" value="1"/>
</dbReference>
<reference evidence="4" key="1">
    <citation type="submission" date="2023-08" db="EMBL/GenBank/DDBJ databases">
        <authorList>
            <person name="Alioto T."/>
            <person name="Alioto T."/>
            <person name="Gomez Garrido J."/>
        </authorList>
    </citation>
    <scope>NUCLEOTIDE SEQUENCE</scope>
</reference>
<keyword evidence="2" id="KW-0472">Membrane</keyword>
<evidence type="ECO:0000313" key="4">
    <source>
        <dbReference type="EMBL" id="CAI9723877.1"/>
    </source>
</evidence>
<keyword evidence="5" id="KW-1185">Reference proteome</keyword>
<dbReference type="EMBL" id="OX597819">
    <property type="protein sequence ID" value="CAI9723877.1"/>
    <property type="molecule type" value="Genomic_DNA"/>
</dbReference>
<dbReference type="CDD" id="cd06257">
    <property type="entry name" value="DnaJ"/>
    <property type="match status" value="1"/>
</dbReference>
<dbReference type="PROSITE" id="PS50076">
    <property type="entry name" value="DNAJ_2"/>
    <property type="match status" value="1"/>
</dbReference>
<evidence type="ECO:0000256" key="1">
    <source>
        <dbReference type="SAM" id="MobiDB-lite"/>
    </source>
</evidence>
<feature type="compositionally biased region" description="Acidic residues" evidence="1">
    <location>
        <begin position="250"/>
        <end position="260"/>
    </location>
</feature>
<dbReference type="Gene3D" id="1.10.287.110">
    <property type="entry name" value="DnaJ domain"/>
    <property type="match status" value="1"/>
</dbReference>
<sequence>MIRGPASKLFTAFVQRPSCFQLYTPCWFLHTKRTHYDVLEVDRNASFPEIRSAYILKSKELHPDLNQNDPKNHEKFVQLIEAYNTLSKESTRRDYDYSLANYIHLQKMQRSRGSSHTSSSGSYHPGVGFDQSESDERIFWDETIWHMRNKSKDQEFKDRPYYSIKGLRRQPNSYILFGILIWVVVGVFVHYFLISFSRDYSRSIMDQKDIEFHKIYKEKRDKALYQPAAATFSMMAKTTASIAMNKEESSDSEEEEEESSEKDRVRDLRAVMRE</sequence>
<dbReference type="InterPro" id="IPR036869">
    <property type="entry name" value="J_dom_sf"/>
</dbReference>
<dbReference type="Pfam" id="PF00226">
    <property type="entry name" value="DnaJ"/>
    <property type="match status" value="1"/>
</dbReference>
<evidence type="ECO:0000259" key="3">
    <source>
        <dbReference type="PROSITE" id="PS50076"/>
    </source>
</evidence>
<feature type="region of interest" description="Disordered" evidence="1">
    <location>
        <begin position="242"/>
        <end position="274"/>
    </location>
</feature>
<proteinExistence type="predicted"/>
<gene>
    <name evidence="4" type="ORF">OCTVUL_1B014488</name>
</gene>
<dbReference type="InterPro" id="IPR052763">
    <property type="entry name" value="DnaJ_C4"/>
</dbReference>
<name>A0AA36F482_OCTVU</name>
<dbReference type="PANTHER" id="PTHR44825">
    <property type="match status" value="1"/>
</dbReference>
<dbReference type="SUPFAM" id="SSF46565">
    <property type="entry name" value="Chaperone J-domain"/>
    <property type="match status" value="1"/>
</dbReference>
<feature type="transmembrane region" description="Helical" evidence="2">
    <location>
        <begin position="174"/>
        <end position="194"/>
    </location>
</feature>
<evidence type="ECO:0000256" key="2">
    <source>
        <dbReference type="SAM" id="Phobius"/>
    </source>
</evidence>